<reference evidence="1 2" key="1">
    <citation type="journal article" date="2019" name="Sci. Rep.">
        <title>Orb-weaving spider Araneus ventricosus genome elucidates the spidroin gene catalogue.</title>
        <authorList>
            <person name="Kono N."/>
            <person name="Nakamura H."/>
            <person name="Ohtoshi R."/>
            <person name="Moran D.A.P."/>
            <person name="Shinohara A."/>
            <person name="Yoshida Y."/>
            <person name="Fujiwara M."/>
            <person name="Mori M."/>
            <person name="Tomita M."/>
            <person name="Arakawa K."/>
        </authorList>
    </citation>
    <scope>NUCLEOTIDE SEQUENCE [LARGE SCALE GENOMIC DNA]</scope>
</reference>
<proteinExistence type="predicted"/>
<organism evidence="1 2">
    <name type="scientific">Araneus ventricosus</name>
    <name type="common">Orbweaver spider</name>
    <name type="synonym">Epeira ventricosa</name>
    <dbReference type="NCBI Taxonomy" id="182803"/>
    <lineage>
        <taxon>Eukaryota</taxon>
        <taxon>Metazoa</taxon>
        <taxon>Ecdysozoa</taxon>
        <taxon>Arthropoda</taxon>
        <taxon>Chelicerata</taxon>
        <taxon>Arachnida</taxon>
        <taxon>Araneae</taxon>
        <taxon>Araneomorphae</taxon>
        <taxon>Entelegynae</taxon>
        <taxon>Araneoidea</taxon>
        <taxon>Araneidae</taxon>
        <taxon>Araneus</taxon>
    </lineage>
</organism>
<accession>A0A4Y2J1G0</accession>
<dbReference type="Proteomes" id="UP000499080">
    <property type="component" value="Unassembled WGS sequence"/>
</dbReference>
<sequence>MNCFTNTELADIQFGLGLANGNGHAASRSYQERFPTRHVLNHEMFPLMTQNLSEHGSFKVSMQDTGCLDIDRLGLVVLSHAPHRSPNLSPLVYFFSCFLKAFVYENPVDSNTY</sequence>
<comment type="caution">
    <text evidence="1">The sequence shown here is derived from an EMBL/GenBank/DDBJ whole genome shotgun (WGS) entry which is preliminary data.</text>
</comment>
<keyword evidence="2" id="KW-1185">Reference proteome</keyword>
<name>A0A4Y2J1G0_ARAVE</name>
<dbReference type="EMBL" id="BGPR01003050">
    <property type="protein sequence ID" value="GBM83016.1"/>
    <property type="molecule type" value="Genomic_DNA"/>
</dbReference>
<evidence type="ECO:0000313" key="1">
    <source>
        <dbReference type="EMBL" id="GBM83016.1"/>
    </source>
</evidence>
<gene>
    <name evidence="1" type="ORF">AVEN_65897_1</name>
</gene>
<evidence type="ECO:0000313" key="2">
    <source>
        <dbReference type="Proteomes" id="UP000499080"/>
    </source>
</evidence>
<evidence type="ECO:0008006" key="3">
    <source>
        <dbReference type="Google" id="ProtNLM"/>
    </source>
</evidence>
<dbReference type="AlphaFoldDB" id="A0A4Y2J1G0"/>
<protein>
    <recommendedName>
        <fullName evidence="3">DUF4817 domain-containing protein</fullName>
    </recommendedName>
</protein>